<evidence type="ECO:0000313" key="3">
    <source>
        <dbReference type="Proteomes" id="UP000774617"/>
    </source>
</evidence>
<dbReference type="InterPro" id="IPR053206">
    <property type="entry name" value="Dimeric_xanthone_biosynth"/>
</dbReference>
<dbReference type="Pfam" id="PF01814">
    <property type="entry name" value="Hemerythrin"/>
    <property type="match status" value="1"/>
</dbReference>
<dbReference type="CDD" id="cd12108">
    <property type="entry name" value="Hr-like"/>
    <property type="match status" value="1"/>
</dbReference>
<sequence>MTESTCVDVKTHLPELTASEYRQYDRCAARMSMFHDMFRRPRMTMHEACAANKRPAGMSLQQFLPFGLDFCKHLERHHGLEERVIFPFLARKMPAFRKELELLTQHKQIHAGLHSLQEYLQETEQGARDFRMQEMKEIMDSFGTVLWEHLKDEVEQLGAENMRKYWALEEMRQIPMYDTEIRVQLP</sequence>
<accession>A0ABQ8GR78</accession>
<reference evidence="2 3" key="1">
    <citation type="journal article" date="2021" name="Nat. Commun.">
        <title>Genetic determinants of endophytism in the Arabidopsis root mycobiome.</title>
        <authorList>
            <person name="Mesny F."/>
            <person name="Miyauchi S."/>
            <person name="Thiergart T."/>
            <person name="Pickel B."/>
            <person name="Atanasova L."/>
            <person name="Karlsson M."/>
            <person name="Huettel B."/>
            <person name="Barry K.W."/>
            <person name="Haridas S."/>
            <person name="Chen C."/>
            <person name="Bauer D."/>
            <person name="Andreopoulos W."/>
            <person name="Pangilinan J."/>
            <person name="LaButti K."/>
            <person name="Riley R."/>
            <person name="Lipzen A."/>
            <person name="Clum A."/>
            <person name="Drula E."/>
            <person name="Henrissat B."/>
            <person name="Kohler A."/>
            <person name="Grigoriev I.V."/>
            <person name="Martin F.M."/>
            <person name="Hacquard S."/>
        </authorList>
    </citation>
    <scope>NUCLEOTIDE SEQUENCE [LARGE SCALE GENOMIC DNA]</scope>
    <source>
        <strain evidence="2 3">MPI-SDFR-AT-0080</strain>
    </source>
</reference>
<name>A0ABQ8GR78_9PEZI</name>
<protein>
    <recommendedName>
        <fullName evidence="1">Hemerythrin-like domain-containing protein</fullName>
    </recommendedName>
</protein>
<dbReference type="Gene3D" id="1.20.120.520">
    <property type="entry name" value="nmb1532 protein domain like"/>
    <property type="match status" value="1"/>
</dbReference>
<dbReference type="EMBL" id="JAGTJR010000003">
    <property type="protein sequence ID" value="KAH7062683.1"/>
    <property type="molecule type" value="Genomic_DNA"/>
</dbReference>
<evidence type="ECO:0000313" key="2">
    <source>
        <dbReference type="EMBL" id="KAH7062683.1"/>
    </source>
</evidence>
<dbReference type="PANTHER" id="PTHR38048">
    <property type="entry name" value="EXPRESSED PROTEIN"/>
    <property type="match status" value="1"/>
</dbReference>
<keyword evidence="3" id="KW-1185">Reference proteome</keyword>
<comment type="caution">
    <text evidence="2">The sequence shown here is derived from an EMBL/GenBank/DDBJ whole genome shotgun (WGS) entry which is preliminary data.</text>
</comment>
<evidence type="ECO:0000259" key="1">
    <source>
        <dbReference type="Pfam" id="PF01814"/>
    </source>
</evidence>
<gene>
    <name evidence="2" type="ORF">B0J12DRAFT_707891</name>
</gene>
<feature type="domain" description="Hemerythrin-like" evidence="1">
    <location>
        <begin position="36"/>
        <end position="156"/>
    </location>
</feature>
<dbReference type="Proteomes" id="UP000774617">
    <property type="component" value="Unassembled WGS sequence"/>
</dbReference>
<organism evidence="2 3">
    <name type="scientific">Macrophomina phaseolina</name>
    <dbReference type="NCBI Taxonomy" id="35725"/>
    <lineage>
        <taxon>Eukaryota</taxon>
        <taxon>Fungi</taxon>
        <taxon>Dikarya</taxon>
        <taxon>Ascomycota</taxon>
        <taxon>Pezizomycotina</taxon>
        <taxon>Dothideomycetes</taxon>
        <taxon>Dothideomycetes incertae sedis</taxon>
        <taxon>Botryosphaeriales</taxon>
        <taxon>Botryosphaeriaceae</taxon>
        <taxon>Macrophomina</taxon>
    </lineage>
</organism>
<dbReference type="InterPro" id="IPR012312">
    <property type="entry name" value="Hemerythrin-like"/>
</dbReference>
<dbReference type="PANTHER" id="PTHR38048:SF1">
    <property type="entry name" value="HEMERYTHRIN-LIKE DOMAIN-CONTAINING PROTEIN"/>
    <property type="match status" value="1"/>
</dbReference>
<proteinExistence type="predicted"/>